<evidence type="ECO:0000259" key="18">
    <source>
        <dbReference type="PROSITE" id="PS51829"/>
    </source>
</evidence>
<keyword evidence="4" id="KW-0165">Cleavage on pair of basic residues</keyword>
<dbReference type="Pfam" id="PF00082">
    <property type="entry name" value="Peptidase_S8"/>
    <property type="match status" value="1"/>
</dbReference>
<evidence type="ECO:0000256" key="10">
    <source>
        <dbReference type="ARBA" id="ARBA00023157"/>
    </source>
</evidence>
<dbReference type="SUPFAM" id="SSF54897">
    <property type="entry name" value="Protease propeptides/inhibitors"/>
    <property type="match status" value="1"/>
</dbReference>
<evidence type="ECO:0000256" key="1">
    <source>
        <dbReference type="ARBA" id="ARBA00001913"/>
    </source>
</evidence>
<dbReference type="InterPro" id="IPR002884">
    <property type="entry name" value="P_dom"/>
</dbReference>
<feature type="domain" description="P/Homo B" evidence="18">
    <location>
        <begin position="469"/>
        <end position="614"/>
    </location>
</feature>
<dbReference type="OrthoDB" id="300641at2759"/>
<dbReference type="GO" id="GO:0008038">
    <property type="term" value="P:neuron recognition"/>
    <property type="evidence" value="ECO:0007669"/>
    <property type="project" value="UniProtKB-ARBA"/>
</dbReference>
<dbReference type="AlphaFoldDB" id="A0A7M5XA59"/>
<dbReference type="GO" id="GO:0000139">
    <property type="term" value="C:Golgi membrane"/>
    <property type="evidence" value="ECO:0007669"/>
    <property type="project" value="TreeGrafter"/>
</dbReference>
<evidence type="ECO:0000256" key="13">
    <source>
        <dbReference type="PROSITE-ProRule" id="PRU01240"/>
    </source>
</evidence>
<dbReference type="InterPro" id="IPR023827">
    <property type="entry name" value="Peptidase_S8_Asp-AS"/>
</dbReference>
<dbReference type="InterPro" id="IPR038466">
    <property type="entry name" value="S8_pro-domain_sf"/>
</dbReference>
<evidence type="ECO:0000256" key="11">
    <source>
        <dbReference type="ARBA" id="ARBA00023180"/>
    </source>
</evidence>
<dbReference type="PRINTS" id="PR00723">
    <property type="entry name" value="SUBTILISIN"/>
</dbReference>
<evidence type="ECO:0000256" key="14">
    <source>
        <dbReference type="RuleBase" id="RU003355"/>
    </source>
</evidence>
<dbReference type="InterPro" id="IPR032815">
    <property type="entry name" value="S8_pro-domain"/>
</dbReference>
<dbReference type="Gene3D" id="2.60.120.260">
    <property type="entry name" value="Galactose-binding domain-like"/>
    <property type="match status" value="1"/>
</dbReference>
<keyword evidence="16" id="KW-0812">Transmembrane</keyword>
<dbReference type="GO" id="GO:0005802">
    <property type="term" value="C:trans-Golgi network"/>
    <property type="evidence" value="ECO:0007669"/>
    <property type="project" value="TreeGrafter"/>
</dbReference>
<dbReference type="GO" id="GO:0016485">
    <property type="term" value="P:protein processing"/>
    <property type="evidence" value="ECO:0007669"/>
    <property type="project" value="TreeGrafter"/>
</dbReference>
<feature type="signal peptide" evidence="17">
    <location>
        <begin position="1"/>
        <end position="25"/>
    </location>
</feature>
<evidence type="ECO:0000256" key="9">
    <source>
        <dbReference type="ARBA" id="ARBA00023145"/>
    </source>
</evidence>
<dbReference type="InterPro" id="IPR008979">
    <property type="entry name" value="Galactose-bd-like_sf"/>
</dbReference>
<evidence type="ECO:0000313" key="20">
    <source>
        <dbReference type="Proteomes" id="UP000594262"/>
    </source>
</evidence>
<organism evidence="19 20">
    <name type="scientific">Clytia hemisphaerica</name>
    <dbReference type="NCBI Taxonomy" id="252671"/>
    <lineage>
        <taxon>Eukaryota</taxon>
        <taxon>Metazoa</taxon>
        <taxon>Cnidaria</taxon>
        <taxon>Hydrozoa</taxon>
        <taxon>Hydroidolina</taxon>
        <taxon>Leptothecata</taxon>
        <taxon>Obeliida</taxon>
        <taxon>Clytiidae</taxon>
        <taxon>Clytia</taxon>
    </lineage>
</organism>
<keyword evidence="16" id="KW-1133">Transmembrane helix</keyword>
<feature type="active site" description="Charge relay system" evidence="12 13">
    <location>
        <position position="392"/>
    </location>
</feature>
<feature type="region of interest" description="Disordered" evidence="15">
    <location>
        <begin position="752"/>
        <end position="779"/>
    </location>
</feature>
<feature type="transmembrane region" description="Helical" evidence="16">
    <location>
        <begin position="707"/>
        <end position="729"/>
    </location>
</feature>
<dbReference type="PANTHER" id="PTHR42884:SF3">
    <property type="entry name" value="FURIN-LIKE PROTEASE 1, ISOFORMS 1_1-X_2"/>
    <property type="match status" value="1"/>
</dbReference>
<dbReference type="PROSITE" id="PS00136">
    <property type="entry name" value="SUBTILASE_ASP"/>
    <property type="match status" value="1"/>
</dbReference>
<evidence type="ECO:0000256" key="15">
    <source>
        <dbReference type="SAM" id="MobiDB-lite"/>
    </source>
</evidence>
<keyword evidence="20" id="KW-1185">Reference proteome</keyword>
<dbReference type="CDD" id="cd04059">
    <property type="entry name" value="Peptidases_S8_Protein_convertases_Kexins_Furin-like"/>
    <property type="match status" value="1"/>
</dbReference>
<reference evidence="19" key="1">
    <citation type="submission" date="2021-01" db="UniProtKB">
        <authorList>
            <consortium name="EnsemblMetazoa"/>
        </authorList>
    </citation>
    <scope>IDENTIFICATION</scope>
</reference>
<sequence length="779" mass="86269">MKFLAVVSSLKWLILLCLSVTIASPDDEFHDSIDGSHVYTNTWAVEIQGGARVARDVAENQGFHFHGPLGSIEDHYIFENKDVNKRSRRSADDHHQNLKSHKNVLFAEQQKILSRKRRGYVEDPDYRLQWYLKNTGQTKSRCSQYHGYESLDINVAPVWEKNITGQGVVVCILDDGLEYTHPDLKRNYEARASHDYNGNDNDPMPRYTSDRINKHGTRCAGEVAGERGNGVCGRGVAYNSRVGGIRMLDGEVTDAVEAGSLSFASDFIDIYSSSWGPDDDGKTVDGPGPLAKKAFRNGIKKGRKGRGSIFVWATGNGGRYSDYCSCDGYINSPFTISIGAVDNCGRKPWYSEACPGTFAVTYSSGEPTGNRDKQISTTDLSGKCTHTHTGTSAAAPLAAGIFALVLEANRKLTWRDLQHLVAQTSKVISPDDSDWQTNGAGHKVNVKFGFGALDTNKLVEVASSSDWKTAKKQHICETDVKVVDLSKSGSTDKITSFIETDSCVVEQDKCVTKVEHVHVAITLQFGRGRAYHTQRGKHSIVLTSPSGTRSDILRQRARDTSYTKGFENWEFLTVLHWDESPKGKWKLTIRDASSKDWSHKVLKWRLKFSGTCDIKNVFNIKINETEICGTHCREGCPSPNLFATECVDCSQYCDCTRGECVPACEPHLEADDNLRHCKRSLEFKHKTDSDKKHTIKPAVAMPLSAKFAIICLSLVVISLMVAGIAYFAAKMPSIKNLPKGYHAMSKYPCAESTGAQEGEEEEGEEDVDADVHTKLNIKS</sequence>
<dbReference type="GO" id="GO:0008104">
    <property type="term" value="P:intracellular protein localization"/>
    <property type="evidence" value="ECO:0007669"/>
    <property type="project" value="UniProtKB-ARBA"/>
</dbReference>
<dbReference type="InterPro" id="IPR036852">
    <property type="entry name" value="Peptidase_S8/S53_dom_sf"/>
</dbReference>
<proteinExistence type="inferred from homology"/>
<dbReference type="InterPro" id="IPR015500">
    <property type="entry name" value="Peptidase_S8_subtilisin-rel"/>
</dbReference>
<dbReference type="PROSITE" id="PS00138">
    <property type="entry name" value="SUBTILASE_SER"/>
    <property type="match status" value="1"/>
</dbReference>
<dbReference type="Pfam" id="PF16470">
    <property type="entry name" value="S8_pro-domain"/>
    <property type="match status" value="1"/>
</dbReference>
<evidence type="ECO:0000256" key="12">
    <source>
        <dbReference type="PIRSR" id="PIRSR615500-1"/>
    </source>
</evidence>
<dbReference type="FunFam" id="3.40.50.200:FF:000001">
    <property type="entry name" value="Furin 2, isoform B"/>
    <property type="match status" value="1"/>
</dbReference>
<comment type="cofactor">
    <cofactor evidence="1">
        <name>Ca(2+)</name>
        <dbReference type="ChEBI" id="CHEBI:29108"/>
    </cofactor>
</comment>
<evidence type="ECO:0000313" key="19">
    <source>
        <dbReference type="EnsemblMetazoa" id="CLYHEMP019957.1"/>
    </source>
</evidence>
<dbReference type="Proteomes" id="UP000594262">
    <property type="component" value="Unplaced"/>
</dbReference>
<dbReference type="PROSITE" id="PS51829">
    <property type="entry name" value="P_HOMO_B"/>
    <property type="match status" value="1"/>
</dbReference>
<evidence type="ECO:0000256" key="16">
    <source>
        <dbReference type="SAM" id="Phobius"/>
    </source>
</evidence>
<keyword evidence="8 16" id="KW-0472">Membrane</keyword>
<keyword evidence="6 13" id="KW-0378">Hydrolase</keyword>
<feature type="compositionally biased region" description="Acidic residues" evidence="15">
    <location>
        <begin position="757"/>
        <end position="768"/>
    </location>
</feature>
<evidence type="ECO:0000256" key="5">
    <source>
        <dbReference type="ARBA" id="ARBA00022729"/>
    </source>
</evidence>
<keyword evidence="5 17" id="KW-0732">Signal</keyword>
<keyword evidence="9" id="KW-0865">Zymogen</keyword>
<protein>
    <recommendedName>
        <fullName evidence="18">P/Homo B domain-containing protein</fullName>
    </recommendedName>
</protein>
<keyword evidence="11" id="KW-0325">Glycoprotein</keyword>
<evidence type="ECO:0000256" key="7">
    <source>
        <dbReference type="ARBA" id="ARBA00022825"/>
    </source>
</evidence>
<dbReference type="SUPFAM" id="SSF49785">
    <property type="entry name" value="Galactose-binding domain-like"/>
    <property type="match status" value="1"/>
</dbReference>
<feature type="active site" description="Charge relay system" evidence="12 13">
    <location>
        <position position="215"/>
    </location>
</feature>
<dbReference type="InterPro" id="IPR022398">
    <property type="entry name" value="Peptidase_S8_His-AS"/>
</dbReference>
<dbReference type="PROSITE" id="PS51892">
    <property type="entry name" value="SUBTILASE"/>
    <property type="match status" value="1"/>
</dbReference>
<keyword evidence="7 13" id="KW-0720">Serine protease</keyword>
<dbReference type="FunFam" id="3.30.70.850:FF:000001">
    <property type="entry name" value="Proprotein convertase subtilisin/kexin type 5"/>
    <property type="match status" value="1"/>
</dbReference>
<dbReference type="FunFam" id="2.60.120.260:FF:000006">
    <property type="entry name" value="Proprotein convertase subtilisin/kexin type 5"/>
    <property type="match status" value="1"/>
</dbReference>
<comment type="subcellular location">
    <subcellularLocation>
        <location evidence="2">Membrane</location>
    </subcellularLocation>
</comment>
<keyword evidence="3 13" id="KW-0645">Protease</keyword>
<dbReference type="Pfam" id="PF01483">
    <property type="entry name" value="P_proprotein"/>
    <property type="match status" value="1"/>
</dbReference>
<dbReference type="PROSITE" id="PS00137">
    <property type="entry name" value="SUBTILASE_HIS"/>
    <property type="match status" value="1"/>
</dbReference>
<evidence type="ECO:0000256" key="6">
    <source>
        <dbReference type="ARBA" id="ARBA00022801"/>
    </source>
</evidence>
<evidence type="ECO:0000256" key="8">
    <source>
        <dbReference type="ARBA" id="ARBA00023136"/>
    </source>
</evidence>
<dbReference type="EnsemblMetazoa" id="CLYHEMT019957.1">
    <property type="protein sequence ID" value="CLYHEMP019957.1"/>
    <property type="gene ID" value="CLYHEMG019957"/>
</dbReference>
<dbReference type="GeneID" id="136804212"/>
<dbReference type="InterPro" id="IPR034182">
    <property type="entry name" value="Kexin/furin"/>
</dbReference>
<comment type="similarity">
    <text evidence="13 14">Belongs to the peptidase S8 family.</text>
</comment>
<dbReference type="PANTHER" id="PTHR42884">
    <property type="entry name" value="PROPROTEIN CONVERTASE SUBTILISIN/KEXIN-RELATED"/>
    <property type="match status" value="1"/>
</dbReference>
<keyword evidence="10" id="KW-1015">Disulfide bond</keyword>
<dbReference type="InterPro" id="IPR023828">
    <property type="entry name" value="Peptidase_S8_Ser-AS"/>
</dbReference>
<dbReference type="Gene3D" id="3.30.70.850">
    <property type="entry name" value="Peptidase S8, pro-domain"/>
    <property type="match status" value="1"/>
</dbReference>
<dbReference type="InterPro" id="IPR000209">
    <property type="entry name" value="Peptidase_S8/S53_dom"/>
</dbReference>
<evidence type="ECO:0000256" key="2">
    <source>
        <dbReference type="ARBA" id="ARBA00004370"/>
    </source>
</evidence>
<dbReference type="RefSeq" id="XP_066917015.1">
    <property type="nucleotide sequence ID" value="XM_067060914.1"/>
</dbReference>
<name>A0A7M5XA59_9CNID</name>
<evidence type="ECO:0000256" key="17">
    <source>
        <dbReference type="SAM" id="SignalP"/>
    </source>
</evidence>
<evidence type="ECO:0000256" key="4">
    <source>
        <dbReference type="ARBA" id="ARBA00022685"/>
    </source>
</evidence>
<dbReference type="SUPFAM" id="SSF52743">
    <property type="entry name" value="Subtilisin-like"/>
    <property type="match status" value="1"/>
</dbReference>
<accession>A0A7M5XA59</accession>
<dbReference type="GO" id="GO:0004252">
    <property type="term" value="F:serine-type endopeptidase activity"/>
    <property type="evidence" value="ECO:0007669"/>
    <property type="project" value="UniProtKB-UniRule"/>
</dbReference>
<evidence type="ECO:0000256" key="3">
    <source>
        <dbReference type="ARBA" id="ARBA00022670"/>
    </source>
</evidence>
<dbReference type="Gene3D" id="3.40.50.200">
    <property type="entry name" value="Peptidase S8/S53 domain"/>
    <property type="match status" value="1"/>
</dbReference>
<feature type="chain" id="PRO_5029827758" description="P/Homo B domain-containing protein" evidence="17">
    <location>
        <begin position="26"/>
        <end position="779"/>
    </location>
</feature>
<feature type="active site" description="Charge relay system" evidence="12 13">
    <location>
        <position position="174"/>
    </location>
</feature>